<evidence type="ECO:0000313" key="7">
    <source>
        <dbReference type="Proteomes" id="UP001597196"/>
    </source>
</evidence>
<feature type="compositionally biased region" description="Basic and acidic residues" evidence="1">
    <location>
        <begin position="370"/>
        <end position="379"/>
    </location>
</feature>
<dbReference type="EMBL" id="JBHTOC010000003">
    <property type="protein sequence ID" value="MFD1429214.1"/>
    <property type="molecule type" value="Genomic_DNA"/>
</dbReference>
<dbReference type="Pfam" id="PF17802">
    <property type="entry name" value="SpaA"/>
    <property type="match status" value="1"/>
</dbReference>
<evidence type="ECO:0000256" key="3">
    <source>
        <dbReference type="SAM" id="SignalP"/>
    </source>
</evidence>
<dbReference type="InterPro" id="IPR032364">
    <property type="entry name" value="GramPos_pilinD1_N"/>
</dbReference>
<dbReference type="InterPro" id="IPR013783">
    <property type="entry name" value="Ig-like_fold"/>
</dbReference>
<evidence type="ECO:0000256" key="2">
    <source>
        <dbReference type="SAM" id="Phobius"/>
    </source>
</evidence>
<feature type="region of interest" description="Disordered" evidence="1">
    <location>
        <begin position="340"/>
        <end position="393"/>
    </location>
</feature>
<dbReference type="InterPro" id="IPR041033">
    <property type="entry name" value="SpaA_PFL_dom_1"/>
</dbReference>
<feature type="domain" description="Gram-positive pilin subunit D1 N-terminal" evidence="4">
    <location>
        <begin position="49"/>
        <end position="188"/>
    </location>
</feature>
<protein>
    <submittedName>
        <fullName evidence="6">SpaH/EbpB family LPXTG-anchored major pilin</fullName>
    </submittedName>
</protein>
<keyword evidence="2" id="KW-1133">Transmembrane helix</keyword>
<accession>A0ABW4CGL6</accession>
<dbReference type="NCBIfam" id="TIGR01167">
    <property type="entry name" value="LPXTG_anchor"/>
    <property type="match status" value="1"/>
</dbReference>
<gene>
    <name evidence="6" type="ORF">ACFQ4P_02975</name>
</gene>
<evidence type="ECO:0000259" key="4">
    <source>
        <dbReference type="Pfam" id="PF16555"/>
    </source>
</evidence>
<organism evidence="6 7">
    <name type="scientific">Lacticaseibacillus mingshuiensis</name>
    <dbReference type="NCBI Taxonomy" id="2799574"/>
    <lineage>
        <taxon>Bacteria</taxon>
        <taxon>Bacillati</taxon>
        <taxon>Bacillota</taxon>
        <taxon>Bacilli</taxon>
        <taxon>Lactobacillales</taxon>
        <taxon>Lactobacillaceae</taxon>
        <taxon>Lacticaseibacillus</taxon>
    </lineage>
</organism>
<sequence length="543" mass="56542">MKKSVRLLYTIGVCGLALGALTTTAVTLVNNGQSTIAAGSSLVSDDTSTRSITIHKYSGTTPTTAATGTTADADSIDTTVHKPLSGIKFTVQKVTPVNGAKNMSAADATTYTTDGDATTTAATDDDGTTVADLGTGTSADGYYLVTEVASAAVATPTDPFIVHVPLTIAGVSGGDATLAYDVNVYPKNDTENITLNPNKTFPDSSKAESVKVGSDVSWNLQVDTPKDIYTAGSEEDDSDAIYAKDLTISDPINSKTLAFKSVDSVKAIAEDGTATDLVETDDDYTVSHSSDVTGYDVVMISLTKSGMKKAAGSKNIVVQLTTTIQDVTSDASIVNTFDSFYTPSTGGTPTHESTTPGDPTNPSDPGNPTDPKDPNKPDTPDPDDPGDNPEVVYGNVDILKTDDTSDATPLANATFKLAASEQDAKDGKWITDNDGNVISGTTKADGTLEFTGLLVDPTTKTQKYYLVETDAPAGYNVDGTVHEVTAQADTTLDATIKDSDNLLPNLPMTGSDARLLILVTASVLIVGSGSMIYIKRRKDEKNA</sequence>
<proteinExistence type="predicted"/>
<dbReference type="InterPro" id="IPR048052">
    <property type="entry name" value="FM1-like"/>
</dbReference>
<evidence type="ECO:0000313" key="6">
    <source>
        <dbReference type="EMBL" id="MFD1429214.1"/>
    </source>
</evidence>
<reference evidence="7" key="1">
    <citation type="journal article" date="2019" name="Int. J. Syst. Evol. Microbiol.">
        <title>The Global Catalogue of Microorganisms (GCM) 10K type strain sequencing project: providing services to taxonomists for standard genome sequencing and annotation.</title>
        <authorList>
            <consortium name="The Broad Institute Genomics Platform"/>
            <consortium name="The Broad Institute Genome Sequencing Center for Infectious Disease"/>
            <person name="Wu L."/>
            <person name="Ma J."/>
        </authorList>
    </citation>
    <scope>NUCLEOTIDE SEQUENCE [LARGE SCALE GENOMIC DNA]</scope>
    <source>
        <strain evidence="7">CCM 8980</strain>
    </source>
</reference>
<comment type="caution">
    <text evidence="6">The sequence shown here is derived from an EMBL/GenBank/DDBJ whole genome shotgun (WGS) entry which is preliminary data.</text>
</comment>
<name>A0ABW4CGL6_9LACO</name>
<dbReference type="Proteomes" id="UP001597196">
    <property type="component" value="Unassembled WGS sequence"/>
</dbReference>
<dbReference type="NCBIfam" id="NF033902">
    <property type="entry name" value="iso_D2_wall_anc"/>
    <property type="match status" value="2"/>
</dbReference>
<feature type="chain" id="PRO_5045772439" evidence="3">
    <location>
        <begin position="26"/>
        <end position="543"/>
    </location>
</feature>
<dbReference type="Gene3D" id="2.60.40.10">
    <property type="entry name" value="Immunoglobulins"/>
    <property type="match status" value="2"/>
</dbReference>
<feature type="signal peptide" evidence="3">
    <location>
        <begin position="1"/>
        <end position="25"/>
    </location>
</feature>
<feature type="domain" description="SpaA-like prealbumin fold" evidence="5">
    <location>
        <begin position="394"/>
        <end position="498"/>
    </location>
</feature>
<evidence type="ECO:0000256" key="1">
    <source>
        <dbReference type="SAM" id="MobiDB-lite"/>
    </source>
</evidence>
<dbReference type="RefSeq" id="WP_203626155.1">
    <property type="nucleotide sequence ID" value="NZ_BOLQ01000002.1"/>
</dbReference>
<dbReference type="Gene3D" id="2.60.40.740">
    <property type="match status" value="1"/>
</dbReference>
<keyword evidence="2" id="KW-0472">Membrane</keyword>
<feature type="transmembrane region" description="Helical" evidence="2">
    <location>
        <begin position="515"/>
        <end position="534"/>
    </location>
</feature>
<feature type="compositionally biased region" description="Polar residues" evidence="1">
    <location>
        <begin position="340"/>
        <end position="363"/>
    </location>
</feature>
<evidence type="ECO:0000259" key="5">
    <source>
        <dbReference type="Pfam" id="PF17802"/>
    </source>
</evidence>
<dbReference type="Pfam" id="PF16555">
    <property type="entry name" value="GramPos_pilinD1"/>
    <property type="match status" value="1"/>
</dbReference>
<keyword evidence="3" id="KW-0732">Signal</keyword>
<keyword evidence="2" id="KW-0812">Transmembrane</keyword>
<keyword evidence="7" id="KW-1185">Reference proteome</keyword>